<organism evidence="2 3">
    <name type="scientific">Pleurodeles waltl</name>
    <name type="common">Iberian ribbed newt</name>
    <dbReference type="NCBI Taxonomy" id="8319"/>
    <lineage>
        <taxon>Eukaryota</taxon>
        <taxon>Metazoa</taxon>
        <taxon>Chordata</taxon>
        <taxon>Craniata</taxon>
        <taxon>Vertebrata</taxon>
        <taxon>Euteleostomi</taxon>
        <taxon>Amphibia</taxon>
        <taxon>Batrachia</taxon>
        <taxon>Caudata</taxon>
        <taxon>Salamandroidea</taxon>
        <taxon>Salamandridae</taxon>
        <taxon>Pleurodelinae</taxon>
        <taxon>Pleurodeles</taxon>
    </lineage>
</organism>
<reference evidence="2" key="1">
    <citation type="journal article" date="2022" name="bioRxiv">
        <title>Sequencing and chromosome-scale assembly of the giantPleurodeles waltlgenome.</title>
        <authorList>
            <person name="Brown T."/>
            <person name="Elewa A."/>
            <person name="Iarovenko S."/>
            <person name="Subramanian E."/>
            <person name="Araus A.J."/>
            <person name="Petzold A."/>
            <person name="Susuki M."/>
            <person name="Suzuki K.-i.T."/>
            <person name="Hayashi T."/>
            <person name="Toyoda A."/>
            <person name="Oliveira C."/>
            <person name="Osipova E."/>
            <person name="Leigh N.D."/>
            <person name="Simon A."/>
            <person name="Yun M.H."/>
        </authorList>
    </citation>
    <scope>NUCLEOTIDE SEQUENCE</scope>
    <source>
        <strain evidence="2">20211129_DDA</strain>
        <tissue evidence="2">Liver</tissue>
    </source>
</reference>
<dbReference type="AlphaFoldDB" id="A0AAV7SG00"/>
<feature type="region of interest" description="Disordered" evidence="1">
    <location>
        <begin position="91"/>
        <end position="116"/>
    </location>
</feature>
<feature type="region of interest" description="Disordered" evidence="1">
    <location>
        <begin position="1"/>
        <end position="22"/>
    </location>
</feature>
<evidence type="ECO:0000313" key="3">
    <source>
        <dbReference type="Proteomes" id="UP001066276"/>
    </source>
</evidence>
<dbReference type="Proteomes" id="UP001066276">
    <property type="component" value="Chromosome 4_2"/>
</dbReference>
<gene>
    <name evidence="2" type="ORF">NDU88_003458</name>
</gene>
<keyword evidence="3" id="KW-1185">Reference proteome</keyword>
<feature type="region of interest" description="Disordered" evidence="1">
    <location>
        <begin position="129"/>
        <end position="182"/>
    </location>
</feature>
<proteinExistence type="predicted"/>
<comment type="caution">
    <text evidence="2">The sequence shown here is derived from an EMBL/GenBank/DDBJ whole genome shotgun (WGS) entry which is preliminary data.</text>
</comment>
<protein>
    <submittedName>
        <fullName evidence="2">Uncharacterized protein</fullName>
    </submittedName>
</protein>
<name>A0AAV7SG00_PLEWA</name>
<dbReference type="EMBL" id="JANPWB010000008">
    <property type="protein sequence ID" value="KAJ1162994.1"/>
    <property type="molecule type" value="Genomic_DNA"/>
</dbReference>
<sequence length="182" mass="19274">MGATAVTQPPAAEPRDTLHQVSAPKHRLLLQPEVRLPAQEQKYPTGEAAAAAALDFVSLFGPVLFDLFLFCEHFLKLFVKPTQLFANDGSYDGPAPVGESPPPPRGTASGLPPPWTGPLLHGPLAVRAARGSGRALQHRRPGQPRPVLLRQLGAGHGAEVPAGPPRESSMPPTSPSWIHPLA</sequence>
<feature type="compositionally biased region" description="Pro residues" evidence="1">
    <location>
        <begin position="99"/>
        <end position="116"/>
    </location>
</feature>
<evidence type="ECO:0000313" key="2">
    <source>
        <dbReference type="EMBL" id="KAJ1162994.1"/>
    </source>
</evidence>
<accession>A0AAV7SG00</accession>
<evidence type="ECO:0000256" key="1">
    <source>
        <dbReference type="SAM" id="MobiDB-lite"/>
    </source>
</evidence>